<evidence type="ECO:0000313" key="2">
    <source>
        <dbReference type="EMBL" id="MCV7230863.1"/>
    </source>
</evidence>
<evidence type="ECO:0000313" key="3">
    <source>
        <dbReference type="Proteomes" id="UP001526201"/>
    </source>
</evidence>
<comment type="caution">
    <text evidence="2">The sequence shown here is derived from an EMBL/GenBank/DDBJ whole genome shotgun (WGS) entry which is preliminary data.</text>
</comment>
<gene>
    <name evidence="2" type="ORF">H7J73_33140</name>
</gene>
<dbReference type="Proteomes" id="UP001526201">
    <property type="component" value="Unassembled WGS sequence"/>
</dbReference>
<sequence>MDLDYEDFESGGMALHNPSLFRRRHLAYEFYKHTPEFIAKQAPKPMYESRDPAKTELRVWETDHGHVNEVGGIRMYIGSCVDCDGLVMLTRDVSGPEFRGRGNRGWRGRWPSLCYDCRDRHKRESLESRRAAKRAYDRAAKKAKREEEREDKLMELQYEEWDRERLSYGNWGWVVDQHGNEQWVKLD</sequence>
<dbReference type="EMBL" id="JACKTY010000057">
    <property type="protein sequence ID" value="MCV7230863.1"/>
    <property type="molecule type" value="Genomic_DNA"/>
</dbReference>
<dbReference type="RefSeq" id="WP_264072172.1">
    <property type="nucleotide sequence ID" value="NZ_JACKTY010000057.1"/>
</dbReference>
<keyword evidence="3" id="KW-1185">Reference proteome</keyword>
<protein>
    <submittedName>
        <fullName evidence="2">Uncharacterized protein</fullName>
    </submittedName>
</protein>
<accession>A0ABT3CMW6</accession>
<proteinExistence type="predicted"/>
<organism evidence="2 3">
    <name type="scientific">Mycolicibacterium komossense</name>
    <dbReference type="NCBI Taxonomy" id="1779"/>
    <lineage>
        <taxon>Bacteria</taxon>
        <taxon>Bacillati</taxon>
        <taxon>Actinomycetota</taxon>
        <taxon>Actinomycetes</taxon>
        <taxon>Mycobacteriales</taxon>
        <taxon>Mycobacteriaceae</taxon>
        <taxon>Mycolicibacterium</taxon>
    </lineage>
</organism>
<keyword evidence="1" id="KW-0175">Coiled coil</keyword>
<reference evidence="2 3" key="1">
    <citation type="journal article" date="2022" name="BMC Genomics">
        <title>Comparative genome analysis of mycobacteria focusing on tRNA and non-coding RNA.</title>
        <authorList>
            <person name="Behra P.R.K."/>
            <person name="Pettersson B.M.F."/>
            <person name="Ramesh M."/>
            <person name="Das S."/>
            <person name="Dasgupta S."/>
            <person name="Kirsebom L.A."/>
        </authorList>
    </citation>
    <scope>NUCLEOTIDE SEQUENCE [LARGE SCALE GENOMIC DNA]</scope>
    <source>
        <strain evidence="2 3">DSM 44078</strain>
    </source>
</reference>
<evidence type="ECO:0000256" key="1">
    <source>
        <dbReference type="SAM" id="Coils"/>
    </source>
</evidence>
<feature type="coiled-coil region" evidence="1">
    <location>
        <begin position="129"/>
        <end position="164"/>
    </location>
</feature>
<name>A0ABT3CMW6_9MYCO</name>